<dbReference type="GO" id="GO:0046872">
    <property type="term" value="F:metal ion binding"/>
    <property type="evidence" value="ECO:0007669"/>
    <property type="project" value="UniProtKB-KW"/>
</dbReference>
<comment type="caution">
    <text evidence="6">The sequence shown here is derived from an EMBL/GenBank/DDBJ whole genome shotgun (WGS) entry which is preliminary data.</text>
</comment>
<evidence type="ECO:0000256" key="3">
    <source>
        <dbReference type="ARBA" id="ARBA00022840"/>
    </source>
</evidence>
<dbReference type="InterPro" id="IPR006073">
    <property type="entry name" value="GTP-bd"/>
</dbReference>
<feature type="domain" description="OBG-type G" evidence="5">
    <location>
        <begin position="3"/>
        <end position="205"/>
    </location>
</feature>
<keyword evidence="2" id="KW-0547">Nucleotide-binding</keyword>
<gene>
    <name evidence="6" type="ORF">A2806_02175</name>
</gene>
<dbReference type="Pfam" id="PF06071">
    <property type="entry name" value="YchF-GTPase_C"/>
    <property type="match status" value="1"/>
</dbReference>
<dbReference type="Gene3D" id="3.40.50.300">
    <property type="entry name" value="P-loop containing nucleotide triphosphate hydrolases"/>
    <property type="match status" value="1"/>
</dbReference>
<dbReference type="SUPFAM" id="SSF52540">
    <property type="entry name" value="P-loop containing nucleoside triphosphate hydrolases"/>
    <property type="match status" value="1"/>
</dbReference>
<keyword evidence="3" id="KW-0067">ATP-binding</keyword>
<dbReference type="GO" id="GO:0005525">
    <property type="term" value="F:GTP binding"/>
    <property type="evidence" value="ECO:0007669"/>
    <property type="project" value="InterPro"/>
</dbReference>
<evidence type="ECO:0000313" key="7">
    <source>
        <dbReference type="Proteomes" id="UP000177629"/>
    </source>
</evidence>
<proteinExistence type="predicted"/>
<dbReference type="AlphaFoldDB" id="A0A1G2PHM0"/>
<dbReference type="InterPro" id="IPR013029">
    <property type="entry name" value="YchF_C"/>
</dbReference>
<dbReference type="InterPro" id="IPR004396">
    <property type="entry name" value="ATPase_YchF/OLA1"/>
</dbReference>
<dbReference type="STRING" id="1802362.A2806_02175"/>
<accession>A0A1G2PHM0</accession>
<dbReference type="Gene3D" id="3.10.20.30">
    <property type="match status" value="1"/>
</dbReference>
<dbReference type="PANTHER" id="PTHR23305">
    <property type="entry name" value="OBG GTPASE FAMILY"/>
    <property type="match status" value="1"/>
</dbReference>
<dbReference type="PIRSF" id="PIRSF006641">
    <property type="entry name" value="CHP00092"/>
    <property type="match status" value="1"/>
</dbReference>
<dbReference type="InterPro" id="IPR027417">
    <property type="entry name" value="P-loop_NTPase"/>
</dbReference>
<evidence type="ECO:0000256" key="2">
    <source>
        <dbReference type="ARBA" id="ARBA00022741"/>
    </source>
</evidence>
<dbReference type="EMBL" id="MHSS01000013">
    <property type="protein sequence ID" value="OHA47830.1"/>
    <property type="molecule type" value="Genomic_DNA"/>
</dbReference>
<dbReference type="GO" id="GO:0005737">
    <property type="term" value="C:cytoplasm"/>
    <property type="evidence" value="ECO:0007669"/>
    <property type="project" value="TreeGrafter"/>
</dbReference>
<dbReference type="Proteomes" id="UP000177629">
    <property type="component" value="Unassembled WGS sequence"/>
</dbReference>
<dbReference type="Pfam" id="PF01926">
    <property type="entry name" value="MMR_HSR1"/>
    <property type="match status" value="1"/>
</dbReference>
<evidence type="ECO:0000256" key="1">
    <source>
        <dbReference type="ARBA" id="ARBA00022723"/>
    </source>
</evidence>
<evidence type="ECO:0000259" key="5">
    <source>
        <dbReference type="PROSITE" id="PS51710"/>
    </source>
</evidence>
<dbReference type="GO" id="GO:0016887">
    <property type="term" value="F:ATP hydrolysis activity"/>
    <property type="evidence" value="ECO:0007669"/>
    <property type="project" value="InterPro"/>
</dbReference>
<dbReference type="SUPFAM" id="SSF81271">
    <property type="entry name" value="TGS-like"/>
    <property type="match status" value="1"/>
</dbReference>
<evidence type="ECO:0000256" key="4">
    <source>
        <dbReference type="ARBA" id="ARBA00022842"/>
    </source>
</evidence>
<dbReference type="InterPro" id="IPR023192">
    <property type="entry name" value="TGS-like_dom_sf"/>
</dbReference>
<organism evidence="6 7">
    <name type="scientific">Candidatus Terrybacteria bacterium RIFCSPHIGHO2_01_FULL_48_17</name>
    <dbReference type="NCBI Taxonomy" id="1802362"/>
    <lineage>
        <taxon>Bacteria</taxon>
        <taxon>Candidatus Terryibacteriota</taxon>
    </lineage>
</organism>
<dbReference type="PROSITE" id="PS51710">
    <property type="entry name" value="G_OBG"/>
    <property type="match status" value="1"/>
</dbReference>
<dbReference type="PRINTS" id="PR00326">
    <property type="entry name" value="GTP1OBG"/>
</dbReference>
<dbReference type="GO" id="GO:0005524">
    <property type="term" value="F:ATP binding"/>
    <property type="evidence" value="ECO:0007669"/>
    <property type="project" value="UniProtKB-KW"/>
</dbReference>
<dbReference type="Gene3D" id="1.10.150.300">
    <property type="entry name" value="TGS-like domain"/>
    <property type="match status" value="1"/>
</dbReference>
<dbReference type="InterPro" id="IPR012676">
    <property type="entry name" value="TGS-like"/>
</dbReference>
<protein>
    <recommendedName>
        <fullName evidence="5">OBG-type G domain-containing protein</fullName>
    </recommendedName>
</protein>
<reference evidence="6 7" key="1">
    <citation type="journal article" date="2016" name="Nat. Commun.">
        <title>Thousands of microbial genomes shed light on interconnected biogeochemical processes in an aquifer system.</title>
        <authorList>
            <person name="Anantharaman K."/>
            <person name="Brown C.T."/>
            <person name="Hug L.A."/>
            <person name="Sharon I."/>
            <person name="Castelle C.J."/>
            <person name="Probst A.J."/>
            <person name="Thomas B.C."/>
            <person name="Singh A."/>
            <person name="Wilkins M.J."/>
            <person name="Karaoz U."/>
            <person name="Brodie E.L."/>
            <person name="Williams K.H."/>
            <person name="Hubbard S.S."/>
            <person name="Banfield J.F."/>
        </authorList>
    </citation>
    <scope>NUCLEOTIDE SEQUENCE [LARGE SCALE GENOMIC DNA]</scope>
</reference>
<dbReference type="PANTHER" id="PTHR23305:SF18">
    <property type="entry name" value="OBG-TYPE G DOMAIN-CONTAINING PROTEIN"/>
    <property type="match status" value="1"/>
</dbReference>
<name>A0A1G2PHM0_9BACT</name>
<dbReference type="InterPro" id="IPR012675">
    <property type="entry name" value="Beta-grasp_dom_sf"/>
</dbReference>
<keyword evidence="1" id="KW-0479">Metal-binding</keyword>
<sequence length="340" mass="36863">MPYSLGIVGLPNAGKSTLFSALSRQSVAIAPYPFTTIDPNRAVIAILDERLDKLAEILGIAKRTPATIEVIDIAGLVKGAHQGEGLGNQFLAHIRETDVIIVVLRNFVTKDIADSPQPKDDLSILETELIMKDLETAEKEVQRFEAMARSGEKTAQQALAVWKDMREAFGRGISAQQHVRGNISVVDYLKEVPLLSAKPMLIVLNGAKPSPRDIAASVLDAQTELDAQSLSPEELRELGFISCAPDIIAAAKKLLSLITFFTAAGGNEIRSWLCKTGTTAVEAAAMVHSDFAEKFIKCDALPWHQLVAAGGFTQAREKGLVETQGREYTVQDGDVLTFRI</sequence>
<dbReference type="InterPro" id="IPR031167">
    <property type="entry name" value="G_OBG"/>
</dbReference>
<keyword evidence="4" id="KW-0460">Magnesium</keyword>
<evidence type="ECO:0000313" key="6">
    <source>
        <dbReference type="EMBL" id="OHA47830.1"/>
    </source>
</evidence>